<comment type="similarity">
    <text evidence="1">Belongs to the TRAFAC class TrmE-Era-EngA-EngB-Septin-like GTPase superfamily. Septin GTPase family.</text>
</comment>
<dbReference type="GO" id="GO:0005525">
    <property type="term" value="F:GTP binding"/>
    <property type="evidence" value="ECO:0007669"/>
    <property type="project" value="UniProtKB-KW"/>
</dbReference>
<feature type="domain" description="Septin-type G" evidence="2">
    <location>
        <begin position="17"/>
        <end position="332"/>
    </location>
</feature>
<keyword evidence="4" id="KW-1185">Reference proteome</keyword>
<organism evidence="3 4">
    <name type="scientific">Rhizopus stolonifer</name>
    <name type="common">Rhizopus nigricans</name>
    <dbReference type="NCBI Taxonomy" id="4846"/>
    <lineage>
        <taxon>Eukaryota</taxon>
        <taxon>Fungi</taxon>
        <taxon>Fungi incertae sedis</taxon>
        <taxon>Mucoromycota</taxon>
        <taxon>Mucoromycotina</taxon>
        <taxon>Mucoromycetes</taxon>
        <taxon>Mucorales</taxon>
        <taxon>Mucorineae</taxon>
        <taxon>Rhizopodaceae</taxon>
        <taxon>Rhizopus</taxon>
    </lineage>
</organism>
<dbReference type="Pfam" id="PF00735">
    <property type="entry name" value="Septin"/>
    <property type="match status" value="1"/>
</dbReference>
<sequence>MLYSQKISHHTRFKKESLSYLNIMVVGPAGSGKTSFVRTFSETLKPNVIQGTLKESQQKAMKGCAQPTEELYTVSMHIEEESRRTSLSLVDTPGLTFHHLTEQLKKLTNYIDAQFARTLAEESKVKRDAKALDTHIHACIYFLNDPHALSLNEMDSFVLKSLSARVNVIPVISKADTLSSVQLETLKAAVKKEIFDVSRIPIYGNLPFEEEEDEAMACDDDGLSRTIQKLEEFAGDDEDARVMLDYLNMLPFSLISYEEEPQTGRPVQLKDSGETTPFLGRKFPWAAVDCCNPVHCDLITLKDMLMTSHREMLRLDTFECFYEKYRTQQLTSHQKKGPKPLSIDTLTLDSLVLDPLETDQEVVSPLLCVSK</sequence>
<keyword evidence="1" id="KW-0342">GTP-binding</keyword>
<dbReference type="InterPro" id="IPR027417">
    <property type="entry name" value="P-loop_NTPase"/>
</dbReference>
<dbReference type="SUPFAM" id="SSF52540">
    <property type="entry name" value="P-loop containing nucleoside triphosphate hydrolases"/>
    <property type="match status" value="1"/>
</dbReference>
<dbReference type="PROSITE" id="PS51719">
    <property type="entry name" value="G_SEPTIN"/>
    <property type="match status" value="1"/>
</dbReference>
<dbReference type="Proteomes" id="UP000253551">
    <property type="component" value="Unassembled WGS sequence"/>
</dbReference>
<dbReference type="EMBL" id="PJQM01000038">
    <property type="protein sequence ID" value="RCI07078.1"/>
    <property type="molecule type" value="Genomic_DNA"/>
</dbReference>
<evidence type="ECO:0000259" key="2">
    <source>
        <dbReference type="PROSITE" id="PS51719"/>
    </source>
</evidence>
<dbReference type="STRING" id="4846.A0A367KXZ0"/>
<evidence type="ECO:0000256" key="1">
    <source>
        <dbReference type="RuleBase" id="RU004560"/>
    </source>
</evidence>
<name>A0A367KXZ0_RHIST</name>
<accession>A0A367KXZ0</accession>
<dbReference type="InterPro" id="IPR030379">
    <property type="entry name" value="G_SEPTIN_dom"/>
</dbReference>
<evidence type="ECO:0000313" key="4">
    <source>
        <dbReference type="Proteomes" id="UP000253551"/>
    </source>
</evidence>
<dbReference type="PANTHER" id="PTHR18884">
    <property type="entry name" value="SEPTIN"/>
    <property type="match status" value="1"/>
</dbReference>
<evidence type="ECO:0000313" key="3">
    <source>
        <dbReference type="EMBL" id="RCI07078.1"/>
    </source>
</evidence>
<dbReference type="AlphaFoldDB" id="A0A367KXZ0"/>
<protein>
    <recommendedName>
        <fullName evidence="2">Septin-type G domain-containing protein</fullName>
    </recommendedName>
</protein>
<keyword evidence="1" id="KW-0547">Nucleotide-binding</keyword>
<proteinExistence type="inferred from homology"/>
<dbReference type="OrthoDB" id="416553at2759"/>
<reference evidence="3 4" key="1">
    <citation type="journal article" date="2018" name="G3 (Bethesda)">
        <title>Phylogenetic and Phylogenomic Definition of Rhizopus Species.</title>
        <authorList>
            <person name="Gryganskyi A.P."/>
            <person name="Golan J."/>
            <person name="Dolatabadi S."/>
            <person name="Mondo S."/>
            <person name="Robb S."/>
            <person name="Idnurm A."/>
            <person name="Muszewska A."/>
            <person name="Steczkiewicz K."/>
            <person name="Masonjones S."/>
            <person name="Liao H.L."/>
            <person name="Gajdeczka M.T."/>
            <person name="Anike F."/>
            <person name="Vuek A."/>
            <person name="Anishchenko I.M."/>
            <person name="Voigt K."/>
            <person name="de Hoog G.S."/>
            <person name="Smith M.E."/>
            <person name="Heitman J."/>
            <person name="Vilgalys R."/>
            <person name="Stajich J.E."/>
        </authorList>
    </citation>
    <scope>NUCLEOTIDE SEQUENCE [LARGE SCALE GENOMIC DNA]</scope>
    <source>
        <strain evidence="3 4">LSU 92-RS-03</strain>
    </source>
</reference>
<gene>
    <name evidence="3" type="ORF">CU098_013632</name>
</gene>
<dbReference type="Gene3D" id="3.40.50.300">
    <property type="entry name" value="P-loop containing nucleotide triphosphate hydrolases"/>
    <property type="match status" value="1"/>
</dbReference>
<comment type="caution">
    <text evidence="3">The sequence shown here is derived from an EMBL/GenBank/DDBJ whole genome shotgun (WGS) entry which is preliminary data.</text>
</comment>